<evidence type="ECO:0000256" key="1">
    <source>
        <dbReference type="ARBA" id="ARBA00008563"/>
    </source>
</evidence>
<dbReference type="InterPro" id="IPR001787">
    <property type="entry name" value="Ribosomal_bL21"/>
</dbReference>
<dbReference type="GO" id="GO:1990904">
    <property type="term" value="C:ribonucleoprotein complex"/>
    <property type="evidence" value="ECO:0007669"/>
    <property type="project" value="UniProtKB-KW"/>
</dbReference>
<dbReference type="HAMAP" id="MF_01363">
    <property type="entry name" value="Ribosomal_bL21"/>
    <property type="match status" value="1"/>
</dbReference>
<dbReference type="GO" id="GO:0005737">
    <property type="term" value="C:cytoplasm"/>
    <property type="evidence" value="ECO:0007669"/>
    <property type="project" value="UniProtKB-ARBA"/>
</dbReference>
<organism evidence="6">
    <name type="scientific">Hellea balneolensis</name>
    <dbReference type="NCBI Taxonomy" id="287478"/>
    <lineage>
        <taxon>Bacteria</taxon>
        <taxon>Pseudomonadati</taxon>
        <taxon>Pseudomonadota</taxon>
        <taxon>Alphaproteobacteria</taxon>
        <taxon>Maricaulales</taxon>
        <taxon>Robiginitomaculaceae</taxon>
        <taxon>Hellea</taxon>
    </lineage>
</organism>
<keyword evidence="3 4" id="KW-0687">Ribonucleoprotein</keyword>
<keyword evidence="4 5" id="KW-0699">rRNA-binding</keyword>
<comment type="function">
    <text evidence="4 5">This protein binds to 23S rRNA in the presence of protein L20.</text>
</comment>
<evidence type="ECO:0000313" key="6">
    <source>
        <dbReference type="EMBL" id="HHL42732.1"/>
    </source>
</evidence>
<evidence type="ECO:0000256" key="3">
    <source>
        <dbReference type="ARBA" id="ARBA00023274"/>
    </source>
</evidence>
<keyword evidence="2 4" id="KW-0689">Ribosomal protein</keyword>
<name>A0A7C5LZM9_9PROT</name>
<dbReference type="InterPro" id="IPR028909">
    <property type="entry name" value="bL21-like"/>
</dbReference>
<comment type="caution">
    <text evidence="6">The sequence shown here is derived from an EMBL/GenBank/DDBJ whole genome shotgun (WGS) entry which is preliminary data.</text>
</comment>
<dbReference type="PANTHER" id="PTHR21349">
    <property type="entry name" value="50S RIBOSOMAL PROTEIN L21"/>
    <property type="match status" value="1"/>
</dbReference>
<evidence type="ECO:0000256" key="5">
    <source>
        <dbReference type="RuleBase" id="RU000562"/>
    </source>
</evidence>
<proteinExistence type="inferred from homology"/>
<reference evidence="6" key="1">
    <citation type="journal article" date="2020" name="mSystems">
        <title>Genome- and Community-Level Interaction Insights into Carbon Utilization and Element Cycling Functions of Hydrothermarchaeota in Hydrothermal Sediment.</title>
        <authorList>
            <person name="Zhou Z."/>
            <person name="Liu Y."/>
            <person name="Xu W."/>
            <person name="Pan J."/>
            <person name="Luo Z.H."/>
            <person name="Li M."/>
        </authorList>
    </citation>
    <scope>NUCLEOTIDE SEQUENCE [LARGE SCALE GENOMIC DNA]</scope>
    <source>
        <strain evidence="6">HyVt-485</strain>
    </source>
</reference>
<dbReference type="PANTHER" id="PTHR21349:SF0">
    <property type="entry name" value="LARGE RIBOSOMAL SUBUNIT PROTEIN BL21M"/>
    <property type="match status" value="1"/>
</dbReference>
<dbReference type="GO" id="GO:0006412">
    <property type="term" value="P:translation"/>
    <property type="evidence" value="ECO:0007669"/>
    <property type="project" value="UniProtKB-UniRule"/>
</dbReference>
<dbReference type="Proteomes" id="UP000885830">
    <property type="component" value="Unassembled WGS sequence"/>
</dbReference>
<comment type="similarity">
    <text evidence="1 4 5">Belongs to the bacterial ribosomal protein bL21 family.</text>
</comment>
<dbReference type="SUPFAM" id="SSF141091">
    <property type="entry name" value="L21p-like"/>
    <property type="match status" value="1"/>
</dbReference>
<evidence type="ECO:0000256" key="4">
    <source>
        <dbReference type="HAMAP-Rule" id="MF_01363"/>
    </source>
</evidence>
<dbReference type="Pfam" id="PF00829">
    <property type="entry name" value="Ribosomal_L21p"/>
    <property type="match status" value="1"/>
</dbReference>
<dbReference type="EMBL" id="DRMJ01000192">
    <property type="protein sequence ID" value="HHL42732.1"/>
    <property type="molecule type" value="Genomic_DNA"/>
</dbReference>
<dbReference type="NCBIfam" id="TIGR00061">
    <property type="entry name" value="L21"/>
    <property type="match status" value="1"/>
</dbReference>
<comment type="subunit">
    <text evidence="4">Part of the 50S ribosomal subunit. Contacts protein L20.</text>
</comment>
<keyword evidence="4 5" id="KW-0694">RNA-binding</keyword>
<protein>
    <recommendedName>
        <fullName evidence="4">Large ribosomal subunit protein bL21</fullName>
    </recommendedName>
</protein>
<evidence type="ECO:0000256" key="2">
    <source>
        <dbReference type="ARBA" id="ARBA00022980"/>
    </source>
</evidence>
<accession>A0A7C5LZM9</accession>
<sequence>MFAVIQTGGKQYKVAKDDIIIVEKLEAEEGKKVAFDTVLMCGSKDDVKVGAPTVKGASVNGEVIEQRKGKKVLVFKKKRRHNYRRKKGHRQCETVVKITGIKA</sequence>
<dbReference type="GO" id="GO:0019843">
    <property type="term" value="F:rRNA binding"/>
    <property type="evidence" value="ECO:0007669"/>
    <property type="project" value="UniProtKB-UniRule"/>
</dbReference>
<dbReference type="InterPro" id="IPR036164">
    <property type="entry name" value="bL21-like_sf"/>
</dbReference>
<dbReference type="GO" id="GO:0003735">
    <property type="term" value="F:structural constituent of ribosome"/>
    <property type="evidence" value="ECO:0007669"/>
    <property type="project" value="InterPro"/>
</dbReference>
<dbReference type="GO" id="GO:0005840">
    <property type="term" value="C:ribosome"/>
    <property type="evidence" value="ECO:0007669"/>
    <property type="project" value="UniProtKB-KW"/>
</dbReference>
<gene>
    <name evidence="4 6" type="primary">rplU</name>
    <name evidence="6" type="ORF">ENJ42_03875</name>
</gene>
<dbReference type="AlphaFoldDB" id="A0A7C5LZM9"/>